<organism evidence="5 6">
    <name type="scientific">Dietzia aurantiaca</name>
    <dbReference type="NCBI Taxonomy" id="983873"/>
    <lineage>
        <taxon>Bacteria</taxon>
        <taxon>Bacillati</taxon>
        <taxon>Actinomycetota</taxon>
        <taxon>Actinomycetes</taxon>
        <taxon>Mycobacteriales</taxon>
        <taxon>Dietziaceae</taxon>
        <taxon>Dietzia</taxon>
    </lineage>
</organism>
<dbReference type="InterPro" id="IPR050682">
    <property type="entry name" value="ModA/WtpA"/>
</dbReference>
<dbReference type="SUPFAM" id="SSF53850">
    <property type="entry name" value="Periplasmic binding protein-like II"/>
    <property type="match status" value="1"/>
</dbReference>
<comment type="caution">
    <text evidence="5">The sequence shown here is derived from an EMBL/GenBank/DDBJ whole genome shotgun (WGS) entry which is preliminary data.</text>
</comment>
<sequence>MTRRFAAAALGAVVGLSVFAGCASGGDDDTAASQSLTVFAAASLTEAFSELAEDFEAANPGVEVRLSFDGSSGLVDQIASGAPADVFVSADEKNMDRAVSEHLVAGTPAVIATNDLTLITPPGNPAGITGLDSSLDGTRLVVCAEGVPCGNATVALAESAGVELRPVSEETKVTDVRGKVTSGEADAGIVYVTDATAAGDAVEKVGIRGASAHPNRYPIALLENSPSPDLGQRFVDSVTGPTGLAVLAGYGFGPP</sequence>
<dbReference type="PANTHER" id="PTHR30632:SF0">
    <property type="entry name" value="SULFATE-BINDING PROTEIN"/>
    <property type="match status" value="1"/>
</dbReference>
<name>A0ABV9PLV4_9ACTN</name>
<dbReference type="CDD" id="cd13538">
    <property type="entry name" value="PBP2_ModA_like_1"/>
    <property type="match status" value="1"/>
</dbReference>
<dbReference type="PIRSF" id="PIRSF004846">
    <property type="entry name" value="ModA"/>
    <property type="match status" value="1"/>
</dbReference>
<gene>
    <name evidence="5" type="primary">modA</name>
    <name evidence="5" type="ORF">ACFO7U_03730</name>
</gene>
<dbReference type="PANTHER" id="PTHR30632">
    <property type="entry name" value="MOLYBDATE-BINDING PERIPLASMIC PROTEIN"/>
    <property type="match status" value="1"/>
</dbReference>
<keyword evidence="2" id="KW-0479">Metal-binding</keyword>
<accession>A0ABV9PLV4</accession>
<evidence type="ECO:0000313" key="6">
    <source>
        <dbReference type="Proteomes" id="UP001595836"/>
    </source>
</evidence>
<dbReference type="RefSeq" id="WP_344988506.1">
    <property type="nucleotide sequence ID" value="NZ_BAABCD010000005.1"/>
</dbReference>
<comment type="similarity">
    <text evidence="1">Belongs to the bacterial solute-binding protein ModA family.</text>
</comment>
<dbReference type="InterPro" id="IPR005950">
    <property type="entry name" value="ModA"/>
</dbReference>
<dbReference type="NCBIfam" id="TIGR01256">
    <property type="entry name" value="modA"/>
    <property type="match status" value="1"/>
</dbReference>
<evidence type="ECO:0000256" key="3">
    <source>
        <dbReference type="ARBA" id="ARBA00022729"/>
    </source>
</evidence>
<evidence type="ECO:0000313" key="5">
    <source>
        <dbReference type="EMBL" id="MFC4753890.1"/>
    </source>
</evidence>
<dbReference type="Pfam" id="PF13531">
    <property type="entry name" value="SBP_bac_11"/>
    <property type="match status" value="1"/>
</dbReference>
<proteinExistence type="inferred from homology"/>
<keyword evidence="6" id="KW-1185">Reference proteome</keyword>
<dbReference type="Proteomes" id="UP001595836">
    <property type="component" value="Unassembled WGS sequence"/>
</dbReference>
<evidence type="ECO:0000256" key="4">
    <source>
        <dbReference type="SAM" id="SignalP"/>
    </source>
</evidence>
<feature type="signal peptide" evidence="4">
    <location>
        <begin position="1"/>
        <end position="20"/>
    </location>
</feature>
<evidence type="ECO:0000256" key="1">
    <source>
        <dbReference type="ARBA" id="ARBA00009175"/>
    </source>
</evidence>
<feature type="chain" id="PRO_5047264458" evidence="4">
    <location>
        <begin position="21"/>
        <end position="255"/>
    </location>
</feature>
<dbReference type="Gene3D" id="3.40.190.10">
    <property type="entry name" value="Periplasmic binding protein-like II"/>
    <property type="match status" value="2"/>
</dbReference>
<dbReference type="PROSITE" id="PS51257">
    <property type="entry name" value="PROKAR_LIPOPROTEIN"/>
    <property type="match status" value="1"/>
</dbReference>
<keyword evidence="3 4" id="KW-0732">Signal</keyword>
<reference evidence="6" key="1">
    <citation type="journal article" date="2019" name="Int. J. Syst. Evol. Microbiol.">
        <title>The Global Catalogue of Microorganisms (GCM) 10K type strain sequencing project: providing services to taxonomists for standard genome sequencing and annotation.</title>
        <authorList>
            <consortium name="The Broad Institute Genomics Platform"/>
            <consortium name="The Broad Institute Genome Sequencing Center for Infectious Disease"/>
            <person name="Wu L."/>
            <person name="Ma J."/>
        </authorList>
    </citation>
    <scope>NUCLEOTIDE SEQUENCE [LARGE SCALE GENOMIC DNA]</scope>
    <source>
        <strain evidence="6">JCM 11882</strain>
    </source>
</reference>
<dbReference type="EMBL" id="JBHSHP010000008">
    <property type="protein sequence ID" value="MFC4753890.1"/>
    <property type="molecule type" value="Genomic_DNA"/>
</dbReference>
<evidence type="ECO:0000256" key="2">
    <source>
        <dbReference type="ARBA" id="ARBA00022723"/>
    </source>
</evidence>
<protein>
    <submittedName>
        <fullName evidence="5">Molybdate ABC transporter substrate-binding protein</fullName>
    </submittedName>
</protein>